<comment type="caution">
    <text evidence="2">The sequence shown here is derived from an EMBL/GenBank/DDBJ whole genome shotgun (WGS) entry which is preliminary data.</text>
</comment>
<feature type="domain" description="Calcineurin-like phosphoesterase" evidence="1">
    <location>
        <begin position="4"/>
        <end position="153"/>
    </location>
</feature>
<reference evidence="2 3" key="1">
    <citation type="submission" date="2016-11" db="EMBL/GenBank/DDBJ databases">
        <title>Paenibacillus species isolates.</title>
        <authorList>
            <person name="Beno S.M."/>
        </authorList>
    </citation>
    <scope>NUCLEOTIDE SEQUENCE [LARGE SCALE GENOMIC DNA]</scope>
    <source>
        <strain evidence="2 3">FSL F4-0100</strain>
    </source>
</reference>
<protein>
    <submittedName>
        <fullName evidence="2">Serine/threonine protein phosphatase</fullName>
    </submittedName>
</protein>
<dbReference type="GO" id="GO:0005737">
    <property type="term" value="C:cytoplasm"/>
    <property type="evidence" value="ECO:0007669"/>
    <property type="project" value="TreeGrafter"/>
</dbReference>
<organism evidence="2 3">
    <name type="scientific">Paenibacillus lautus</name>
    <name type="common">Bacillus lautus</name>
    <dbReference type="NCBI Taxonomy" id="1401"/>
    <lineage>
        <taxon>Bacteria</taxon>
        <taxon>Bacillati</taxon>
        <taxon>Bacillota</taxon>
        <taxon>Bacilli</taxon>
        <taxon>Bacillales</taxon>
        <taxon>Paenibacillaceae</taxon>
        <taxon>Paenibacillus</taxon>
    </lineage>
</organism>
<dbReference type="InterPro" id="IPR004843">
    <property type="entry name" value="Calcineurin-like_PHP"/>
</dbReference>
<gene>
    <name evidence="2" type="ORF">BK123_19945</name>
</gene>
<dbReference type="OrthoDB" id="384253at2"/>
<dbReference type="PANTHER" id="PTHR42850:SF4">
    <property type="entry name" value="ZINC-DEPENDENT ENDOPOLYPHOSPHATASE"/>
    <property type="match status" value="1"/>
</dbReference>
<dbReference type="SUPFAM" id="SSF56300">
    <property type="entry name" value="Metallo-dependent phosphatases"/>
    <property type="match status" value="1"/>
</dbReference>
<dbReference type="Pfam" id="PF00149">
    <property type="entry name" value="Metallophos"/>
    <property type="match status" value="1"/>
</dbReference>
<dbReference type="EMBL" id="MRTF01000007">
    <property type="protein sequence ID" value="OME90642.1"/>
    <property type="molecule type" value="Genomic_DNA"/>
</dbReference>
<dbReference type="AlphaFoldDB" id="A0A1R1AXN3"/>
<dbReference type="GO" id="GO:0016791">
    <property type="term" value="F:phosphatase activity"/>
    <property type="evidence" value="ECO:0007669"/>
    <property type="project" value="TreeGrafter"/>
</dbReference>
<dbReference type="GO" id="GO:0110154">
    <property type="term" value="P:RNA decapping"/>
    <property type="evidence" value="ECO:0007669"/>
    <property type="project" value="TreeGrafter"/>
</dbReference>
<dbReference type="Gene3D" id="3.60.21.10">
    <property type="match status" value="1"/>
</dbReference>
<evidence type="ECO:0000313" key="3">
    <source>
        <dbReference type="Proteomes" id="UP000187074"/>
    </source>
</evidence>
<name>A0A1R1AXN3_PAELA</name>
<evidence type="ECO:0000313" key="2">
    <source>
        <dbReference type="EMBL" id="OME90642.1"/>
    </source>
</evidence>
<dbReference type="GO" id="GO:0008803">
    <property type="term" value="F:bis(5'-nucleosyl)-tetraphosphatase (symmetrical) activity"/>
    <property type="evidence" value="ECO:0007669"/>
    <property type="project" value="TreeGrafter"/>
</dbReference>
<dbReference type="Proteomes" id="UP000187074">
    <property type="component" value="Unassembled WGS sequence"/>
</dbReference>
<dbReference type="InterPro" id="IPR050126">
    <property type="entry name" value="Ap4A_hydrolase"/>
</dbReference>
<dbReference type="InterPro" id="IPR029052">
    <property type="entry name" value="Metallo-depent_PP-like"/>
</dbReference>
<sequence>MSQVYAVSDVHGYGYLLETLLRHVHYDPEVDRLFLLGDYVNKGPDSGGTLDYVKELCDSGAVALQGNNERKWLHQVPAHAGFPASQWLQYQQFIAAMPLWTEYDEYLFVHAGIRPGIPLHAQSPEELTEIREPFFLSPQWLDKTIVFGHTSTFRLGVPPEELWYGDGKLGIDTGAGHGYYLSLVNLTSGIQWSISVTRPENIECRKMKITGASGLPK</sequence>
<accession>A0A1R1AXN3</accession>
<dbReference type="RefSeq" id="WP_076324138.1">
    <property type="nucleotide sequence ID" value="NZ_MRTF01000007.1"/>
</dbReference>
<evidence type="ECO:0000259" key="1">
    <source>
        <dbReference type="Pfam" id="PF00149"/>
    </source>
</evidence>
<dbReference type="STRING" id="1401.BK123_19945"/>
<proteinExistence type="predicted"/>
<dbReference type="PANTHER" id="PTHR42850">
    <property type="entry name" value="METALLOPHOSPHOESTERASE"/>
    <property type="match status" value="1"/>
</dbReference>